<dbReference type="PANTHER" id="PTHR42756:SF1">
    <property type="entry name" value="TRANSCRIPTIONAL REPRESSOR OF EMRAB OPERON"/>
    <property type="match status" value="1"/>
</dbReference>
<evidence type="ECO:0000256" key="2">
    <source>
        <dbReference type="ARBA" id="ARBA00023125"/>
    </source>
</evidence>
<dbReference type="PRINTS" id="PR00598">
    <property type="entry name" value="HTHMARR"/>
</dbReference>
<sequence length="171" mass="19133">MFHTMLLLKELPTSGSLEKFVTRYPGTDISAISDFVSILRAASDISSALDALLARHGLLQGRWWVLVLLMRQDDLTSSPSDLADKAGVTKATMTGFIDGLEREGLVSRFMDTRDRRKFLIRLSVAGQRKLDEVMPDYVQCVTRFMNVLEKAQRQALVADLSTLASRVDLIK</sequence>
<reference evidence="6" key="1">
    <citation type="submission" date="2016-10" db="EMBL/GenBank/DDBJ databases">
        <authorList>
            <person name="Varghese N."/>
            <person name="Submissions S."/>
        </authorList>
    </citation>
    <scope>NUCLEOTIDE SEQUENCE [LARGE SCALE GENOMIC DNA]</scope>
    <source>
        <strain evidence="6">CBMB127</strain>
    </source>
</reference>
<feature type="domain" description="HTH marR-type" evidence="4">
    <location>
        <begin position="31"/>
        <end position="165"/>
    </location>
</feature>
<dbReference type="PROSITE" id="PS50995">
    <property type="entry name" value="HTH_MARR_2"/>
    <property type="match status" value="1"/>
</dbReference>
<name>A0A1G9D6X7_9PROT</name>
<dbReference type="SUPFAM" id="SSF46785">
    <property type="entry name" value="Winged helix' DNA-binding domain"/>
    <property type="match status" value="1"/>
</dbReference>
<keyword evidence="1" id="KW-0805">Transcription regulation</keyword>
<dbReference type="PROSITE" id="PS01117">
    <property type="entry name" value="HTH_MARR_1"/>
    <property type="match status" value="1"/>
</dbReference>
<evidence type="ECO:0000256" key="3">
    <source>
        <dbReference type="ARBA" id="ARBA00023163"/>
    </source>
</evidence>
<dbReference type="GO" id="GO:0003677">
    <property type="term" value="F:DNA binding"/>
    <property type="evidence" value="ECO:0007669"/>
    <property type="project" value="UniProtKB-KW"/>
</dbReference>
<evidence type="ECO:0000259" key="4">
    <source>
        <dbReference type="PROSITE" id="PS50995"/>
    </source>
</evidence>
<dbReference type="InterPro" id="IPR000835">
    <property type="entry name" value="HTH_MarR-typ"/>
</dbReference>
<dbReference type="Proteomes" id="UP000198629">
    <property type="component" value="Unassembled WGS sequence"/>
</dbReference>
<keyword evidence="2 5" id="KW-0238">DNA-binding</keyword>
<dbReference type="AlphaFoldDB" id="A0A1G9D6X7"/>
<dbReference type="InterPro" id="IPR036388">
    <property type="entry name" value="WH-like_DNA-bd_sf"/>
</dbReference>
<keyword evidence="6" id="KW-1185">Reference proteome</keyword>
<dbReference type="GO" id="GO:0003700">
    <property type="term" value="F:DNA-binding transcription factor activity"/>
    <property type="evidence" value="ECO:0007669"/>
    <property type="project" value="InterPro"/>
</dbReference>
<dbReference type="InterPro" id="IPR036390">
    <property type="entry name" value="WH_DNA-bd_sf"/>
</dbReference>
<dbReference type="PANTHER" id="PTHR42756">
    <property type="entry name" value="TRANSCRIPTIONAL REGULATOR, MARR"/>
    <property type="match status" value="1"/>
</dbReference>
<organism evidence="5 6">
    <name type="scientific">Methylophilus rhizosphaerae</name>
    <dbReference type="NCBI Taxonomy" id="492660"/>
    <lineage>
        <taxon>Bacteria</taxon>
        <taxon>Pseudomonadati</taxon>
        <taxon>Pseudomonadota</taxon>
        <taxon>Betaproteobacteria</taxon>
        <taxon>Nitrosomonadales</taxon>
        <taxon>Methylophilaceae</taxon>
        <taxon>Methylophilus</taxon>
    </lineage>
</organism>
<keyword evidence="3" id="KW-0804">Transcription</keyword>
<evidence type="ECO:0000313" key="5">
    <source>
        <dbReference type="EMBL" id="SDK59672.1"/>
    </source>
</evidence>
<accession>A0A1G9D6X7</accession>
<proteinExistence type="predicted"/>
<evidence type="ECO:0000313" key="6">
    <source>
        <dbReference type="Proteomes" id="UP000198629"/>
    </source>
</evidence>
<dbReference type="Pfam" id="PF01047">
    <property type="entry name" value="MarR"/>
    <property type="match status" value="1"/>
</dbReference>
<evidence type="ECO:0000256" key="1">
    <source>
        <dbReference type="ARBA" id="ARBA00023015"/>
    </source>
</evidence>
<dbReference type="SMART" id="SM00347">
    <property type="entry name" value="HTH_MARR"/>
    <property type="match status" value="1"/>
</dbReference>
<protein>
    <submittedName>
        <fullName evidence="5">DNA-binding transcriptional regulator, MarR family</fullName>
    </submittedName>
</protein>
<dbReference type="InterPro" id="IPR023187">
    <property type="entry name" value="Tscrpt_reg_MarR-type_CS"/>
</dbReference>
<dbReference type="Gene3D" id="1.10.10.10">
    <property type="entry name" value="Winged helix-like DNA-binding domain superfamily/Winged helix DNA-binding domain"/>
    <property type="match status" value="1"/>
</dbReference>
<dbReference type="STRING" id="492660.SAMN05192566_1819"/>
<dbReference type="EMBL" id="FNFX01000003">
    <property type="protein sequence ID" value="SDK59672.1"/>
    <property type="molecule type" value="Genomic_DNA"/>
</dbReference>
<gene>
    <name evidence="5" type="ORF">SAMN05192566_1819</name>
</gene>